<dbReference type="Gene3D" id="1.20.1250.20">
    <property type="entry name" value="MFS general substrate transporter like domains"/>
    <property type="match status" value="1"/>
</dbReference>
<feature type="transmembrane region" description="Helical" evidence="6">
    <location>
        <begin position="213"/>
        <end position="235"/>
    </location>
</feature>
<keyword evidence="3 6" id="KW-0812">Transmembrane</keyword>
<comment type="caution">
    <text evidence="8">The sequence shown here is derived from an EMBL/GenBank/DDBJ whole genome shotgun (WGS) entry which is preliminary data.</text>
</comment>
<dbReference type="InterPro" id="IPR036259">
    <property type="entry name" value="MFS_trans_sf"/>
</dbReference>
<proteinExistence type="predicted"/>
<sequence length="400" mass="40839">MSSVPTLRNAAYGIHFADQIALVAVPLVAALAFEAPADVIGLLVACQSLAHLVGSVPFGVMVDQRPLRALAIVAAVVSMVGFAGAALAVQAQSLVGFAICVTGAGFGAVLFGLTALSILPREVAASAMARANAQIEIPRAVSSFAVPLAVGLVISDVPGAVLFAAASLGGGFALIQCLRLRRFASGDVKRVSVLRQIVHGGQFVRRHSILRPIAFCAVFWNFAFAVLLVALVPAIQEVFRFDPGSFGIALAAFGLAAILGAWLAGAISERVAPSVILLFGPGSSFVAAAGLLLIAPDGGAAVLYLCFFGLGFGPSMWLIAQNSVRQLVTPPDMLGRVNAVIQMAIYGVRPLGALAGGAVSASFGAERGLALAAVAFAVSFGVSVFSDLRRVASYGGLRVS</sequence>
<feature type="domain" description="Major facilitator superfamily (MFS) profile" evidence="7">
    <location>
        <begin position="209"/>
        <end position="400"/>
    </location>
</feature>
<feature type="transmembrane region" description="Helical" evidence="6">
    <location>
        <begin position="39"/>
        <end position="62"/>
    </location>
</feature>
<feature type="transmembrane region" description="Helical" evidence="6">
    <location>
        <begin position="247"/>
        <end position="268"/>
    </location>
</feature>
<evidence type="ECO:0000256" key="5">
    <source>
        <dbReference type="ARBA" id="ARBA00023136"/>
    </source>
</evidence>
<reference evidence="8 9" key="1">
    <citation type="submission" date="2018-03" db="EMBL/GenBank/DDBJ databases">
        <title>Genomic Encyclopedia of Archaeal and Bacterial Type Strains, Phase II (KMG-II): from individual species to whole genera.</title>
        <authorList>
            <person name="Goeker M."/>
        </authorList>
    </citation>
    <scope>NUCLEOTIDE SEQUENCE [LARGE SCALE GENOMIC DNA]</scope>
    <source>
        <strain evidence="8 9">DSM 100673</strain>
    </source>
</reference>
<feature type="transmembrane region" description="Helical" evidence="6">
    <location>
        <begin position="160"/>
        <end position="180"/>
    </location>
</feature>
<dbReference type="InterPro" id="IPR020846">
    <property type="entry name" value="MFS_dom"/>
</dbReference>
<gene>
    <name evidence="8" type="ORF">CLV88_10774</name>
</gene>
<dbReference type="RefSeq" id="WP_106608750.1">
    <property type="nucleotide sequence ID" value="NZ_PYGJ01000007.1"/>
</dbReference>
<dbReference type="EMBL" id="PYGJ01000007">
    <property type="protein sequence ID" value="PSL19131.1"/>
    <property type="molecule type" value="Genomic_DNA"/>
</dbReference>
<comment type="subcellular location">
    <subcellularLocation>
        <location evidence="1">Cell membrane</location>
        <topology evidence="1">Multi-pass membrane protein</topology>
    </subcellularLocation>
</comment>
<feature type="transmembrane region" description="Helical" evidence="6">
    <location>
        <begin position="275"/>
        <end position="295"/>
    </location>
</feature>
<dbReference type="PANTHER" id="PTHR23513">
    <property type="entry name" value="INTEGRAL MEMBRANE EFFLUX PROTEIN-RELATED"/>
    <property type="match status" value="1"/>
</dbReference>
<evidence type="ECO:0000259" key="7">
    <source>
        <dbReference type="PROSITE" id="PS50850"/>
    </source>
</evidence>
<keyword evidence="5 6" id="KW-0472">Membrane</keyword>
<dbReference type="GO" id="GO:0022857">
    <property type="term" value="F:transmembrane transporter activity"/>
    <property type="evidence" value="ECO:0007669"/>
    <property type="project" value="InterPro"/>
</dbReference>
<dbReference type="OrthoDB" id="145388at2"/>
<evidence type="ECO:0000256" key="2">
    <source>
        <dbReference type="ARBA" id="ARBA00022475"/>
    </source>
</evidence>
<evidence type="ECO:0000313" key="9">
    <source>
        <dbReference type="Proteomes" id="UP000240418"/>
    </source>
</evidence>
<dbReference type="GO" id="GO:0005886">
    <property type="term" value="C:plasma membrane"/>
    <property type="evidence" value="ECO:0007669"/>
    <property type="project" value="UniProtKB-SubCell"/>
</dbReference>
<feature type="transmembrane region" description="Helical" evidence="6">
    <location>
        <begin position="69"/>
        <end position="89"/>
    </location>
</feature>
<accession>A0A2P8FBM0</accession>
<feature type="transmembrane region" description="Helical" evidence="6">
    <location>
        <begin position="369"/>
        <end position="388"/>
    </location>
</feature>
<evidence type="ECO:0000256" key="1">
    <source>
        <dbReference type="ARBA" id="ARBA00004651"/>
    </source>
</evidence>
<dbReference type="Proteomes" id="UP000240418">
    <property type="component" value="Unassembled WGS sequence"/>
</dbReference>
<organism evidence="8 9">
    <name type="scientific">Shimia abyssi</name>
    <dbReference type="NCBI Taxonomy" id="1662395"/>
    <lineage>
        <taxon>Bacteria</taxon>
        <taxon>Pseudomonadati</taxon>
        <taxon>Pseudomonadota</taxon>
        <taxon>Alphaproteobacteria</taxon>
        <taxon>Rhodobacterales</taxon>
        <taxon>Roseobacteraceae</taxon>
    </lineage>
</organism>
<dbReference type="Pfam" id="PF07690">
    <property type="entry name" value="MFS_1"/>
    <property type="match status" value="1"/>
</dbReference>
<dbReference type="SUPFAM" id="SSF103473">
    <property type="entry name" value="MFS general substrate transporter"/>
    <property type="match status" value="1"/>
</dbReference>
<dbReference type="InterPro" id="IPR011701">
    <property type="entry name" value="MFS"/>
</dbReference>
<feature type="transmembrane region" description="Helical" evidence="6">
    <location>
        <begin position="340"/>
        <end position="363"/>
    </location>
</feature>
<keyword evidence="9" id="KW-1185">Reference proteome</keyword>
<feature type="transmembrane region" description="Helical" evidence="6">
    <location>
        <begin position="301"/>
        <end position="320"/>
    </location>
</feature>
<feature type="transmembrane region" description="Helical" evidence="6">
    <location>
        <begin position="95"/>
        <end position="116"/>
    </location>
</feature>
<evidence type="ECO:0000256" key="6">
    <source>
        <dbReference type="SAM" id="Phobius"/>
    </source>
</evidence>
<dbReference type="AlphaFoldDB" id="A0A2P8FBM0"/>
<dbReference type="PANTHER" id="PTHR23513:SF6">
    <property type="entry name" value="MAJOR FACILITATOR SUPERFAMILY ASSOCIATED DOMAIN-CONTAINING PROTEIN"/>
    <property type="match status" value="1"/>
</dbReference>
<dbReference type="PROSITE" id="PS50850">
    <property type="entry name" value="MFS"/>
    <property type="match status" value="1"/>
</dbReference>
<evidence type="ECO:0000313" key="8">
    <source>
        <dbReference type="EMBL" id="PSL19131.1"/>
    </source>
</evidence>
<keyword evidence="2" id="KW-1003">Cell membrane</keyword>
<dbReference type="CDD" id="cd06173">
    <property type="entry name" value="MFS_MefA_like"/>
    <property type="match status" value="1"/>
</dbReference>
<evidence type="ECO:0000256" key="3">
    <source>
        <dbReference type="ARBA" id="ARBA00022692"/>
    </source>
</evidence>
<evidence type="ECO:0000256" key="4">
    <source>
        <dbReference type="ARBA" id="ARBA00022989"/>
    </source>
</evidence>
<feature type="transmembrane region" description="Helical" evidence="6">
    <location>
        <begin position="12"/>
        <end position="33"/>
    </location>
</feature>
<keyword evidence="4 6" id="KW-1133">Transmembrane helix</keyword>
<name>A0A2P8FBM0_9RHOB</name>
<protein>
    <submittedName>
        <fullName evidence="8">Putative MFS family arabinose efflux permease</fullName>
    </submittedName>
</protein>